<protein>
    <submittedName>
        <fullName evidence="1">Uncharacterized protein</fullName>
    </submittedName>
</protein>
<dbReference type="RefSeq" id="WP_338346166.1">
    <property type="nucleotide sequence ID" value="NZ_CAUZLR010000005.1"/>
</dbReference>
<keyword evidence="2" id="KW-1185">Reference proteome</keyword>
<dbReference type="Proteomes" id="UP001314261">
    <property type="component" value="Unassembled WGS sequence"/>
</dbReference>
<evidence type="ECO:0000313" key="2">
    <source>
        <dbReference type="Proteomes" id="UP001314261"/>
    </source>
</evidence>
<name>A0ABM9MU91_9LACO</name>
<reference evidence="1 2" key="1">
    <citation type="submission" date="2023-10" db="EMBL/GenBank/DDBJ databases">
        <authorList>
            <person name="Botero Cardona J."/>
        </authorList>
    </citation>
    <scope>NUCLEOTIDE SEQUENCE [LARGE SCALE GENOMIC DNA]</scope>
    <source>
        <strain evidence="1 2">R-54839</strain>
    </source>
</reference>
<evidence type="ECO:0000313" key="1">
    <source>
        <dbReference type="EMBL" id="CAK1240370.1"/>
    </source>
</evidence>
<organism evidence="1 2">
    <name type="scientific">Fructobacillus fructosus</name>
    <dbReference type="NCBI Taxonomy" id="1631"/>
    <lineage>
        <taxon>Bacteria</taxon>
        <taxon>Bacillati</taxon>
        <taxon>Bacillota</taxon>
        <taxon>Bacilli</taxon>
        <taxon>Lactobacillales</taxon>
        <taxon>Lactobacillaceae</taxon>
        <taxon>Fructobacillus</taxon>
    </lineage>
</organism>
<proteinExistence type="predicted"/>
<gene>
    <name evidence="1" type="ORF">R54839_PPFHFPJH_00865</name>
</gene>
<accession>A0ABM9MU91</accession>
<comment type="caution">
    <text evidence="1">The sequence shown here is derived from an EMBL/GenBank/DDBJ whole genome shotgun (WGS) entry which is preliminary data.</text>
</comment>
<dbReference type="EMBL" id="CAUZLR010000005">
    <property type="protein sequence ID" value="CAK1240370.1"/>
    <property type="molecule type" value="Genomic_DNA"/>
</dbReference>
<sequence>MKHIFKGMANDSIDTINNNFDELADPKRDQTFHDLKVDGRLSGKSTREVVQMDFGPAIFWRFGPLVLMYLSVEYKNMYTSPWGYMGGFLVPAGYRPVEKTVVNVINDFKTTQATIDLNGALMATDSEYNSRTMLEIQGSWMTNDDYRN</sequence>